<dbReference type="Proteomes" id="UP001237642">
    <property type="component" value="Unassembled WGS sequence"/>
</dbReference>
<accession>A0AAD8HBV5</accession>
<reference evidence="2" key="2">
    <citation type="submission" date="2023-05" db="EMBL/GenBank/DDBJ databases">
        <authorList>
            <person name="Schelkunov M.I."/>
        </authorList>
    </citation>
    <scope>NUCLEOTIDE SEQUENCE</scope>
    <source>
        <strain evidence="2">Hsosn_3</strain>
        <tissue evidence="2">Leaf</tissue>
    </source>
</reference>
<dbReference type="PANTHER" id="PTHR31569">
    <property type="entry name" value="SWIM-TYPE DOMAIN-CONTAINING PROTEIN"/>
    <property type="match status" value="1"/>
</dbReference>
<protein>
    <recommendedName>
        <fullName evidence="4">Protein FAR1-RELATED SEQUENCE</fullName>
    </recommendedName>
</protein>
<dbReference type="EMBL" id="JAUIZM010000009">
    <property type="protein sequence ID" value="KAK1364239.1"/>
    <property type="molecule type" value="Genomic_DNA"/>
</dbReference>
<dbReference type="InterPro" id="IPR038765">
    <property type="entry name" value="Papain-like_cys_pep_sf"/>
</dbReference>
<feature type="compositionally biased region" description="Basic and acidic residues" evidence="1">
    <location>
        <begin position="294"/>
        <end position="307"/>
    </location>
</feature>
<reference evidence="2" key="1">
    <citation type="submission" date="2023-02" db="EMBL/GenBank/DDBJ databases">
        <title>Genome of toxic invasive species Heracleum sosnowskyi carries increased number of genes despite the absence of recent whole-genome duplications.</title>
        <authorList>
            <person name="Schelkunov M."/>
            <person name="Shtratnikova V."/>
            <person name="Makarenko M."/>
            <person name="Klepikova A."/>
            <person name="Omelchenko D."/>
            <person name="Novikova G."/>
            <person name="Obukhova E."/>
            <person name="Bogdanov V."/>
            <person name="Penin A."/>
            <person name="Logacheva M."/>
        </authorList>
    </citation>
    <scope>NUCLEOTIDE SEQUENCE</scope>
    <source>
        <strain evidence="2">Hsosn_3</strain>
        <tissue evidence="2">Leaf</tissue>
    </source>
</reference>
<evidence type="ECO:0000313" key="3">
    <source>
        <dbReference type="Proteomes" id="UP001237642"/>
    </source>
</evidence>
<evidence type="ECO:0000313" key="2">
    <source>
        <dbReference type="EMBL" id="KAK1364239.1"/>
    </source>
</evidence>
<proteinExistence type="predicted"/>
<name>A0AAD8HBV5_9APIA</name>
<dbReference type="PANTHER" id="PTHR31569:SF4">
    <property type="entry name" value="SWIM-TYPE DOMAIN-CONTAINING PROTEIN"/>
    <property type="match status" value="1"/>
</dbReference>
<dbReference type="InterPro" id="IPR052579">
    <property type="entry name" value="Zinc_finger_SWIM"/>
</dbReference>
<gene>
    <name evidence="2" type="ORF">POM88_039800</name>
</gene>
<evidence type="ECO:0008006" key="4">
    <source>
        <dbReference type="Google" id="ProtNLM"/>
    </source>
</evidence>
<evidence type="ECO:0000256" key="1">
    <source>
        <dbReference type="SAM" id="MobiDB-lite"/>
    </source>
</evidence>
<feature type="region of interest" description="Disordered" evidence="1">
    <location>
        <begin position="280"/>
        <end position="324"/>
    </location>
</feature>
<comment type="caution">
    <text evidence="2">The sequence shown here is derived from an EMBL/GenBank/DDBJ whole genome shotgun (WGS) entry which is preliminary data.</text>
</comment>
<sequence length="451" mass="52644">MLCTRHIAKNVEARTRSVTKSVVFALGFLGNWNMIVHAETEVSYEENVQHFQKIYAGHQELLKYVQTTWLIHARKFVHAYTNKVLHFGNRTTNRVESAHNSLKRFLKTSTGNLDTVWSMVHSLLELQENEIKASFVGSANKDLHIMILHLLTPLTGKVSHMAIKKIMKKYSRHGVNTDPKTCGCYLRTSHGLPCANEMRLLDEEGRGIDLNDVHIFWRTLHMEGATYNSDDRHTQFQDDDEILWHYFNIMMKQSPEAKKMYISQLEKLIHLEALKLEEPFSDRKSKGRPNRSSTKRDPSYFEHVEKKVPKHKSGDKRKSSTNEECFPPEIPHFVVPYIHEYVDVSADGNCGYRSVAHQIYGSEDQWRRVRTDLYDFLEGRLDYWMKVWHKNKNETLSTLHKVNYCESPCSYEYWMSMEEMGPVIAIMYNVILVAIDPIQMVQPFCFSRYGG</sequence>
<dbReference type="AlphaFoldDB" id="A0AAD8HBV5"/>
<dbReference type="SUPFAM" id="SSF54001">
    <property type="entry name" value="Cysteine proteinases"/>
    <property type="match status" value="1"/>
</dbReference>
<keyword evidence="3" id="KW-1185">Reference proteome</keyword>
<dbReference type="CDD" id="cd22744">
    <property type="entry name" value="OTU"/>
    <property type="match status" value="1"/>
</dbReference>
<dbReference type="Gene3D" id="3.90.70.80">
    <property type="match status" value="1"/>
</dbReference>
<organism evidence="2 3">
    <name type="scientific">Heracleum sosnowskyi</name>
    <dbReference type="NCBI Taxonomy" id="360622"/>
    <lineage>
        <taxon>Eukaryota</taxon>
        <taxon>Viridiplantae</taxon>
        <taxon>Streptophyta</taxon>
        <taxon>Embryophyta</taxon>
        <taxon>Tracheophyta</taxon>
        <taxon>Spermatophyta</taxon>
        <taxon>Magnoliopsida</taxon>
        <taxon>eudicotyledons</taxon>
        <taxon>Gunneridae</taxon>
        <taxon>Pentapetalae</taxon>
        <taxon>asterids</taxon>
        <taxon>campanulids</taxon>
        <taxon>Apiales</taxon>
        <taxon>Apiaceae</taxon>
        <taxon>Apioideae</taxon>
        <taxon>apioid superclade</taxon>
        <taxon>Tordylieae</taxon>
        <taxon>Tordyliinae</taxon>
        <taxon>Heracleum</taxon>
    </lineage>
</organism>